<gene>
    <name evidence="1" type="ORF">DFQ27_009679</name>
</gene>
<protein>
    <submittedName>
        <fullName evidence="1">Uncharacterized protein</fullName>
    </submittedName>
</protein>
<reference evidence="1" key="1">
    <citation type="journal article" date="2020" name="Fungal Divers.">
        <title>Resolving the Mortierellaceae phylogeny through synthesis of multi-gene phylogenetics and phylogenomics.</title>
        <authorList>
            <person name="Vandepol N."/>
            <person name="Liber J."/>
            <person name="Desiro A."/>
            <person name="Na H."/>
            <person name="Kennedy M."/>
            <person name="Barry K."/>
            <person name="Grigoriev I.V."/>
            <person name="Miller A.N."/>
            <person name="O'Donnell K."/>
            <person name="Stajich J.E."/>
            <person name="Bonito G."/>
        </authorList>
    </citation>
    <scope>NUCLEOTIDE SEQUENCE</scope>
    <source>
        <strain evidence="1">BC1065</strain>
    </source>
</reference>
<sequence length="57" mass="6591">MSADDTSARTDWHIVGDIVATKRKRRRILRELAAIRPPPRCIKRYKDEFSCFTALSA</sequence>
<dbReference type="AlphaFoldDB" id="A0A9P6TX64"/>
<keyword evidence="2" id="KW-1185">Reference proteome</keyword>
<feature type="non-terminal residue" evidence="1">
    <location>
        <position position="57"/>
    </location>
</feature>
<dbReference type="Proteomes" id="UP000807716">
    <property type="component" value="Unassembled WGS sequence"/>
</dbReference>
<evidence type="ECO:0000313" key="2">
    <source>
        <dbReference type="Proteomes" id="UP000807716"/>
    </source>
</evidence>
<accession>A0A9P6TX64</accession>
<organism evidence="1 2">
    <name type="scientific">Actinomortierella ambigua</name>
    <dbReference type="NCBI Taxonomy" id="1343610"/>
    <lineage>
        <taxon>Eukaryota</taxon>
        <taxon>Fungi</taxon>
        <taxon>Fungi incertae sedis</taxon>
        <taxon>Mucoromycota</taxon>
        <taxon>Mortierellomycotina</taxon>
        <taxon>Mortierellomycetes</taxon>
        <taxon>Mortierellales</taxon>
        <taxon>Mortierellaceae</taxon>
        <taxon>Actinomortierella</taxon>
    </lineage>
</organism>
<evidence type="ECO:0000313" key="1">
    <source>
        <dbReference type="EMBL" id="KAG0250010.1"/>
    </source>
</evidence>
<proteinExistence type="predicted"/>
<comment type="caution">
    <text evidence="1">The sequence shown here is derived from an EMBL/GenBank/DDBJ whole genome shotgun (WGS) entry which is preliminary data.</text>
</comment>
<dbReference type="EMBL" id="JAAAJB010000910">
    <property type="protein sequence ID" value="KAG0250010.1"/>
    <property type="molecule type" value="Genomic_DNA"/>
</dbReference>
<name>A0A9P6TX64_9FUNG</name>